<dbReference type="SUPFAM" id="SSF55729">
    <property type="entry name" value="Acyl-CoA N-acyltransferases (Nat)"/>
    <property type="match status" value="1"/>
</dbReference>
<dbReference type="PROSITE" id="PS51186">
    <property type="entry name" value="GNAT"/>
    <property type="match status" value="1"/>
</dbReference>
<keyword evidence="3" id="KW-1185">Reference proteome</keyword>
<comment type="caution">
    <text evidence="2">The sequence shown here is derived from an EMBL/GenBank/DDBJ whole genome shotgun (WGS) entry which is preliminary data.</text>
</comment>
<dbReference type="InterPro" id="IPR016181">
    <property type="entry name" value="Acyl_CoA_acyltransferase"/>
</dbReference>
<dbReference type="RefSeq" id="WP_345128031.1">
    <property type="nucleotide sequence ID" value="NZ_BAABAT010000008.1"/>
</dbReference>
<organism evidence="2 3">
    <name type="scientific">Dactylosporangium darangshiense</name>
    <dbReference type="NCBI Taxonomy" id="579108"/>
    <lineage>
        <taxon>Bacteria</taxon>
        <taxon>Bacillati</taxon>
        <taxon>Actinomycetota</taxon>
        <taxon>Actinomycetes</taxon>
        <taxon>Micromonosporales</taxon>
        <taxon>Micromonosporaceae</taxon>
        <taxon>Dactylosporangium</taxon>
    </lineage>
</organism>
<sequence length="194" mass="20953">MVQAAEVFPRTVLTTGRLVLRPFRAADAPDVHAAWQDTAFVHSAPVGYPYAAADLPTAVSWCTSGMEQRRVDGKGVGFALQPRAGGRLAGHVQLFGADWTARTAEIHYWTSPWSRGHGYAAEAAAEVARWALADCGMERIHLQADTRNTASRRVAEAAGFRFEGVLRSLAPARDGSRADMAVYSLVRADLRAGC</sequence>
<dbReference type="EMBL" id="BAABAT010000008">
    <property type="protein sequence ID" value="GAA4249840.1"/>
    <property type="molecule type" value="Genomic_DNA"/>
</dbReference>
<dbReference type="PANTHER" id="PTHR43441">
    <property type="entry name" value="RIBOSOMAL-PROTEIN-SERINE ACETYLTRANSFERASE"/>
    <property type="match status" value="1"/>
</dbReference>
<dbReference type="PANTHER" id="PTHR43441:SF10">
    <property type="entry name" value="ACETYLTRANSFERASE"/>
    <property type="match status" value="1"/>
</dbReference>
<feature type="domain" description="N-acetyltransferase" evidence="1">
    <location>
        <begin position="18"/>
        <end position="189"/>
    </location>
</feature>
<evidence type="ECO:0000313" key="3">
    <source>
        <dbReference type="Proteomes" id="UP001500620"/>
    </source>
</evidence>
<dbReference type="Proteomes" id="UP001500620">
    <property type="component" value="Unassembled WGS sequence"/>
</dbReference>
<dbReference type="Pfam" id="PF13302">
    <property type="entry name" value="Acetyltransf_3"/>
    <property type="match status" value="1"/>
</dbReference>
<evidence type="ECO:0000313" key="2">
    <source>
        <dbReference type="EMBL" id="GAA4249840.1"/>
    </source>
</evidence>
<reference evidence="3" key="1">
    <citation type="journal article" date="2019" name="Int. J. Syst. Evol. Microbiol.">
        <title>The Global Catalogue of Microorganisms (GCM) 10K type strain sequencing project: providing services to taxonomists for standard genome sequencing and annotation.</title>
        <authorList>
            <consortium name="The Broad Institute Genomics Platform"/>
            <consortium name="The Broad Institute Genome Sequencing Center for Infectious Disease"/>
            <person name="Wu L."/>
            <person name="Ma J."/>
        </authorList>
    </citation>
    <scope>NUCLEOTIDE SEQUENCE [LARGE SCALE GENOMIC DNA]</scope>
    <source>
        <strain evidence="3">JCM 17441</strain>
    </source>
</reference>
<accession>A0ABP8D8H1</accession>
<name>A0ABP8D8H1_9ACTN</name>
<protein>
    <submittedName>
        <fullName evidence="2">GNAT family protein</fullName>
    </submittedName>
</protein>
<dbReference type="InterPro" id="IPR000182">
    <property type="entry name" value="GNAT_dom"/>
</dbReference>
<dbReference type="InterPro" id="IPR051908">
    <property type="entry name" value="Ribosomal_N-acetyltransferase"/>
</dbReference>
<dbReference type="Gene3D" id="3.40.630.30">
    <property type="match status" value="1"/>
</dbReference>
<proteinExistence type="predicted"/>
<evidence type="ECO:0000259" key="1">
    <source>
        <dbReference type="PROSITE" id="PS51186"/>
    </source>
</evidence>
<gene>
    <name evidence="2" type="ORF">GCM10022255_035620</name>
</gene>